<proteinExistence type="predicted"/>
<dbReference type="EMBL" id="SRYB01000014">
    <property type="protein sequence ID" value="TGY78336.1"/>
    <property type="molecule type" value="Genomic_DNA"/>
</dbReference>
<sequence>MATKYNDIITLSKSRTVYSIREEKPDDWKTFIANEQFNGLLDKTIKAVFNNDSDNHKPIWIAGTYGSGKSHAGAVLQHLLCDTVESIQDYIKEEYGDPKFDVLRTNLLSLRQQKRLFPIKLYGQQRISYETDLSLQLQSEIKSALKEAGIEIVVKTDFDSYVEHIDQEPEMWELLLSKSPKLQSVAPDLRKLRLELSNSSVGVFDCVNDALRESRLNIPLENKNLAKWIIEVQNKLREGGVYDGLLIIWDEFTNICKSAIGESLLGKLQEVSEAMMSDRNDSYFLFISHPSALNLLNEEKRSQTIGRYHYVTYNMEPVSAFKIMSRKFQIVDSDRHAKLVNEFFHSHADLLEIFSSTSNQIEETKKDLQKLYPLHPSAANLATYYAREAGSSSRSVFEFLACDAVRNFFQDENAYQNYSTITPDYLWDYVMSAFNEDQTKFGAVLERYNSCHKIVEHEGDEYAAVFKGILLLNALNNIAGSDTVVPSEINIKNLFIGTKIEPQIDEILNFFNVKNIIQRLPGGIFSIQFSALPADEIERIKSELTTGIFKFTDQVAKFADTAILEFNNNWANIFRPFKLDVFSRQSNEYTLITKIENGKRQSKGYELYIAVLVARNFDELNFLKSMAHRECRNDRFKNVLFVVFDKTLEQPNYDRFIDFMANSTCAQRHGLDKQQETYSNNAKKLVKNWIAGIRGGSFTYYINGEEDTASVLRLVSTVNNTIAPLVFTCGPESLLMIKAKSTKTNWQKSSVKSTVDAILQFNTKDEVLAKIQGQGKHVDILFQDSVDQNMELKEDVDSKHPVKLVCDYIEGVFGKIRKNQEFNLGEQLEALSKSPYGLYQSYAGMAMVAYAMRRYVKQIFDTSGKPRESRHIVDDVVELFKSWETGKRSNKLNLMFESKESGDLCRRFINIFKLRTLPGYKDVTSLTDARWAILEYANQKGYPLWSVKYNPACDDSIASLIDNIVKVCDPNGLANQELISSTAKAIKQLEIEFSVFLVDAPRIFKDGFIAYIKQDDIVKVQDEETDEVYAYLKKHLQSEIGRWSEKEVKDQVKNWRLEKSMNSRQSNDFEESYGNQDNNNFSCAARSVRSIDSEINNVTSKEISTIVQNGSLSADNCSELREEAKRRIENIDAESLREAIKKLCEFESDHILSILLKYVH</sequence>
<reference evidence="1" key="1">
    <citation type="submission" date="2019-04" db="EMBL/GenBank/DDBJ databases">
        <title>Microbes associate with the intestines of laboratory mice.</title>
        <authorList>
            <person name="Navarre W."/>
            <person name="Wong E."/>
            <person name="Huang K."/>
            <person name="Tropini C."/>
            <person name="Ng K."/>
            <person name="Yu B."/>
        </authorList>
    </citation>
    <scope>NUCLEOTIDE SEQUENCE</scope>
    <source>
        <strain evidence="1">NM04_E33</strain>
    </source>
</reference>
<name>A0AC61RG16_9BACT</name>
<organism evidence="1 2">
    <name type="scientific">Lepagella muris</name>
    <dbReference type="NCBI Taxonomy" id="3032870"/>
    <lineage>
        <taxon>Bacteria</taxon>
        <taxon>Pseudomonadati</taxon>
        <taxon>Bacteroidota</taxon>
        <taxon>Bacteroidia</taxon>
        <taxon>Bacteroidales</taxon>
        <taxon>Muribaculaceae</taxon>
        <taxon>Lepagella</taxon>
    </lineage>
</organism>
<gene>
    <name evidence="1" type="ORF">E5331_10665</name>
</gene>
<accession>A0AC61RG16</accession>
<evidence type="ECO:0000313" key="2">
    <source>
        <dbReference type="Proteomes" id="UP000306319"/>
    </source>
</evidence>
<comment type="caution">
    <text evidence="1">The sequence shown here is derived from an EMBL/GenBank/DDBJ whole genome shotgun (WGS) entry which is preliminary data.</text>
</comment>
<dbReference type="Proteomes" id="UP000306319">
    <property type="component" value="Unassembled WGS sequence"/>
</dbReference>
<evidence type="ECO:0000313" key="1">
    <source>
        <dbReference type="EMBL" id="TGY78336.1"/>
    </source>
</evidence>
<keyword evidence="2" id="KW-1185">Reference proteome</keyword>
<protein>
    <submittedName>
        <fullName evidence="1">Uncharacterized protein</fullName>
    </submittedName>
</protein>